<dbReference type="InterPro" id="IPR036390">
    <property type="entry name" value="WH_DNA-bd_sf"/>
</dbReference>
<feature type="domain" description="HTH hxlR-type" evidence="4">
    <location>
        <begin position="21"/>
        <end position="127"/>
    </location>
</feature>
<sequence length="138" mass="15122">MAIDVTPPVLPPQAPTGLEVCGGGDADALAIREVLNRVGDKWSLLVIGTLRGQQIRFTELRRRIPGVSQRMLTLTLRQLERDGLVVRTAHPEVPPRVEYALTDLGATLVDVAIGLASWARANYPEIQRSRERFDAGTS</sequence>
<dbReference type="PANTHER" id="PTHR33204">
    <property type="entry name" value="TRANSCRIPTIONAL REGULATOR, MARR FAMILY"/>
    <property type="match status" value="1"/>
</dbReference>
<evidence type="ECO:0000259" key="4">
    <source>
        <dbReference type="PROSITE" id="PS51118"/>
    </source>
</evidence>
<keyword evidence="2" id="KW-0238">DNA-binding</keyword>
<evidence type="ECO:0000313" key="6">
    <source>
        <dbReference type="Proteomes" id="UP001291912"/>
    </source>
</evidence>
<dbReference type="InterPro" id="IPR036388">
    <property type="entry name" value="WH-like_DNA-bd_sf"/>
</dbReference>
<dbReference type="SUPFAM" id="SSF46785">
    <property type="entry name" value="Winged helix' DNA-binding domain"/>
    <property type="match status" value="1"/>
</dbReference>
<keyword evidence="6" id="KW-1185">Reference proteome</keyword>
<dbReference type="Pfam" id="PF01638">
    <property type="entry name" value="HxlR"/>
    <property type="match status" value="1"/>
</dbReference>
<organism evidence="5 6">
    <name type="scientific">Microbacterium aquimaris</name>
    <dbReference type="NCBI Taxonomy" id="459816"/>
    <lineage>
        <taxon>Bacteria</taxon>
        <taxon>Bacillati</taxon>
        <taxon>Actinomycetota</taxon>
        <taxon>Actinomycetes</taxon>
        <taxon>Micrococcales</taxon>
        <taxon>Microbacteriaceae</taxon>
        <taxon>Microbacterium</taxon>
    </lineage>
</organism>
<dbReference type="InterPro" id="IPR002577">
    <property type="entry name" value="HTH_HxlR"/>
</dbReference>
<keyword evidence="1" id="KW-0805">Transcription regulation</keyword>
<evidence type="ECO:0000256" key="2">
    <source>
        <dbReference type="ARBA" id="ARBA00023125"/>
    </source>
</evidence>
<evidence type="ECO:0000313" key="5">
    <source>
        <dbReference type="EMBL" id="MDZ8162525.1"/>
    </source>
</evidence>
<reference evidence="5 6" key="1">
    <citation type="submission" date="2023-10" db="EMBL/GenBank/DDBJ databases">
        <title>Microbacterium xanthum sp. nov., isolated from seaweed.</title>
        <authorList>
            <person name="Lee S.D."/>
        </authorList>
    </citation>
    <scope>NUCLEOTIDE SEQUENCE [LARGE SCALE GENOMIC DNA]</scope>
    <source>
        <strain evidence="5 6">KCTC 19124</strain>
    </source>
</reference>
<dbReference type="RefSeq" id="WP_194425278.1">
    <property type="nucleotide sequence ID" value="NZ_BAAAPT010000002.1"/>
</dbReference>
<evidence type="ECO:0000256" key="1">
    <source>
        <dbReference type="ARBA" id="ARBA00023015"/>
    </source>
</evidence>
<keyword evidence="3" id="KW-0804">Transcription</keyword>
<protein>
    <submittedName>
        <fullName evidence="5">Helix-turn-helix domain-containing protein</fullName>
    </submittedName>
</protein>
<dbReference type="Gene3D" id="1.10.10.10">
    <property type="entry name" value="Winged helix-like DNA-binding domain superfamily/Winged helix DNA-binding domain"/>
    <property type="match status" value="1"/>
</dbReference>
<proteinExistence type="predicted"/>
<accession>A0ABU5N902</accession>
<name>A0ABU5N902_9MICO</name>
<dbReference type="PROSITE" id="PS51118">
    <property type="entry name" value="HTH_HXLR"/>
    <property type="match status" value="1"/>
</dbReference>
<dbReference type="PANTHER" id="PTHR33204:SF39">
    <property type="entry name" value="TRANSCRIPTIONAL REGULATORY PROTEIN"/>
    <property type="match status" value="1"/>
</dbReference>
<comment type="caution">
    <text evidence="5">The sequence shown here is derived from an EMBL/GenBank/DDBJ whole genome shotgun (WGS) entry which is preliminary data.</text>
</comment>
<evidence type="ECO:0000256" key="3">
    <source>
        <dbReference type="ARBA" id="ARBA00023163"/>
    </source>
</evidence>
<dbReference type="EMBL" id="JAWJYN010000002">
    <property type="protein sequence ID" value="MDZ8162525.1"/>
    <property type="molecule type" value="Genomic_DNA"/>
</dbReference>
<dbReference type="Proteomes" id="UP001291912">
    <property type="component" value="Unassembled WGS sequence"/>
</dbReference>
<gene>
    <name evidence="5" type="ORF">R2Q92_11840</name>
</gene>